<evidence type="ECO:0008006" key="3">
    <source>
        <dbReference type="Google" id="ProtNLM"/>
    </source>
</evidence>
<accession>A0AAD7XY61</accession>
<evidence type="ECO:0000313" key="1">
    <source>
        <dbReference type="EMBL" id="KAJ8654292.1"/>
    </source>
</evidence>
<dbReference type="AlphaFoldDB" id="A0AAD7XY61"/>
<evidence type="ECO:0000313" key="2">
    <source>
        <dbReference type="Proteomes" id="UP001234581"/>
    </source>
</evidence>
<dbReference type="Proteomes" id="UP001234581">
    <property type="component" value="Unassembled WGS sequence"/>
</dbReference>
<dbReference type="RefSeq" id="XP_058339206.1">
    <property type="nucleotide sequence ID" value="XM_058489971.1"/>
</dbReference>
<dbReference type="EMBL" id="JARTCD010000063">
    <property type="protein sequence ID" value="KAJ8654292.1"/>
    <property type="molecule type" value="Genomic_DNA"/>
</dbReference>
<organism evidence="1 2">
    <name type="scientific">Lichtheimia ornata</name>
    <dbReference type="NCBI Taxonomy" id="688661"/>
    <lineage>
        <taxon>Eukaryota</taxon>
        <taxon>Fungi</taxon>
        <taxon>Fungi incertae sedis</taxon>
        <taxon>Mucoromycota</taxon>
        <taxon>Mucoromycotina</taxon>
        <taxon>Mucoromycetes</taxon>
        <taxon>Mucorales</taxon>
        <taxon>Lichtheimiaceae</taxon>
        <taxon>Lichtheimia</taxon>
    </lineage>
</organism>
<protein>
    <recommendedName>
        <fullName evidence="3">Reverse transcriptase domain-containing protein</fullName>
    </recommendedName>
</protein>
<keyword evidence="2" id="KW-1185">Reference proteome</keyword>
<name>A0AAD7XY61_9FUNG</name>
<comment type="caution">
    <text evidence="1">The sequence shown here is derived from an EMBL/GenBank/DDBJ whole genome shotgun (WGS) entry which is preliminary data.</text>
</comment>
<gene>
    <name evidence="1" type="ORF">O0I10_009987</name>
</gene>
<sequence>MAFHTRFGGLRRWLKAIYQRSYSLALIPEHWRMSRTILIYKKGDIQDPGNWRPIALQNSISKIYTADINKVMRRTLTNDTTCDEHVQRLFSLHHNKPTTTICCWLKILLCIVSHDPEHLGRLYRIVTDFMDTHDLRINATKTCFSATITHSNHQRHTDERIELRYHGERIPRTYLRIHGSIMATVWVSNGTPFGPTSIVYNCAHVASS</sequence>
<dbReference type="GeneID" id="83217392"/>
<proteinExistence type="predicted"/>
<reference evidence="1 2" key="1">
    <citation type="submission" date="2023-03" db="EMBL/GenBank/DDBJ databases">
        <title>Genome sequence of Lichtheimia ornata CBS 291.66.</title>
        <authorList>
            <person name="Mohabir J.T."/>
            <person name="Shea T.P."/>
            <person name="Kurbessoian T."/>
            <person name="Berby B."/>
            <person name="Fontaine J."/>
            <person name="Livny J."/>
            <person name="Gnirke A."/>
            <person name="Stajich J.E."/>
            <person name="Cuomo C.A."/>
        </authorList>
    </citation>
    <scope>NUCLEOTIDE SEQUENCE [LARGE SCALE GENOMIC DNA]</scope>
    <source>
        <strain evidence="1">CBS 291.66</strain>
    </source>
</reference>